<dbReference type="GO" id="GO:0000976">
    <property type="term" value="F:transcription cis-regulatory region binding"/>
    <property type="evidence" value="ECO:0007669"/>
    <property type="project" value="TreeGrafter"/>
</dbReference>
<gene>
    <name evidence="4" type="ORF">TRIVIDRAFT_193187</name>
</gene>
<name>G9N028_HYPVG</name>
<evidence type="ECO:0000313" key="4">
    <source>
        <dbReference type="EMBL" id="EHK19710.1"/>
    </source>
</evidence>
<evidence type="ECO:0000259" key="3">
    <source>
        <dbReference type="PROSITE" id="PS50048"/>
    </source>
</evidence>
<dbReference type="InterPro" id="IPR021858">
    <property type="entry name" value="Fun_TF"/>
</dbReference>
<feature type="domain" description="Zn(2)-C6 fungal-type" evidence="3">
    <location>
        <begin position="25"/>
        <end position="53"/>
    </location>
</feature>
<keyword evidence="2" id="KW-0539">Nucleus</keyword>
<dbReference type="OrthoDB" id="5386330at2759"/>
<accession>G9N028</accession>
<dbReference type="InterPro" id="IPR001138">
    <property type="entry name" value="Zn2Cys6_DnaBD"/>
</dbReference>
<protein>
    <recommendedName>
        <fullName evidence="3">Zn(2)-C6 fungal-type domain-containing protein</fullName>
    </recommendedName>
</protein>
<dbReference type="GO" id="GO:0045944">
    <property type="term" value="P:positive regulation of transcription by RNA polymerase II"/>
    <property type="evidence" value="ECO:0007669"/>
    <property type="project" value="TreeGrafter"/>
</dbReference>
<organism evidence="4 5">
    <name type="scientific">Hypocrea virens (strain Gv29-8 / FGSC 10586)</name>
    <name type="common">Gliocladium virens</name>
    <name type="synonym">Trichoderma virens</name>
    <dbReference type="NCBI Taxonomy" id="413071"/>
    <lineage>
        <taxon>Eukaryota</taxon>
        <taxon>Fungi</taxon>
        <taxon>Dikarya</taxon>
        <taxon>Ascomycota</taxon>
        <taxon>Pezizomycotina</taxon>
        <taxon>Sordariomycetes</taxon>
        <taxon>Hypocreomycetidae</taxon>
        <taxon>Hypocreales</taxon>
        <taxon>Hypocreaceae</taxon>
        <taxon>Trichoderma</taxon>
    </lineage>
</organism>
<evidence type="ECO:0000256" key="2">
    <source>
        <dbReference type="ARBA" id="ARBA00023242"/>
    </source>
</evidence>
<comment type="subcellular location">
    <subcellularLocation>
        <location evidence="1">Nucleus</location>
    </subcellularLocation>
</comment>
<dbReference type="SUPFAM" id="SSF57701">
    <property type="entry name" value="Zn2/Cys6 DNA-binding domain"/>
    <property type="match status" value="1"/>
</dbReference>
<dbReference type="InParanoid" id="G9N028"/>
<dbReference type="GO" id="GO:0000981">
    <property type="term" value="F:DNA-binding transcription factor activity, RNA polymerase II-specific"/>
    <property type="evidence" value="ECO:0007669"/>
    <property type="project" value="InterPro"/>
</dbReference>
<proteinExistence type="predicted"/>
<dbReference type="RefSeq" id="XP_013953911.1">
    <property type="nucleotide sequence ID" value="XM_014098436.1"/>
</dbReference>
<evidence type="ECO:0000313" key="5">
    <source>
        <dbReference type="Proteomes" id="UP000007115"/>
    </source>
</evidence>
<dbReference type="Proteomes" id="UP000007115">
    <property type="component" value="Unassembled WGS sequence"/>
</dbReference>
<dbReference type="AlphaFoldDB" id="G9N028"/>
<evidence type="ECO:0000256" key="1">
    <source>
        <dbReference type="ARBA" id="ARBA00004123"/>
    </source>
</evidence>
<dbReference type="GeneID" id="25789723"/>
<dbReference type="VEuPathDB" id="FungiDB:TRIVIDRAFT_193187"/>
<dbReference type="GO" id="GO:0005634">
    <property type="term" value="C:nucleus"/>
    <property type="evidence" value="ECO:0007669"/>
    <property type="project" value="UniProtKB-SubCell"/>
</dbReference>
<dbReference type="InterPro" id="IPR036864">
    <property type="entry name" value="Zn2-C6_fun-type_DNA-bd_sf"/>
</dbReference>
<dbReference type="PANTHER" id="PTHR37534:SF48">
    <property type="entry name" value="FINGER DOMAIN PROTEIN, PUTATIVE-RELATED"/>
    <property type="match status" value="1"/>
</dbReference>
<dbReference type="GO" id="GO:0008270">
    <property type="term" value="F:zinc ion binding"/>
    <property type="evidence" value="ECO:0007669"/>
    <property type="project" value="InterPro"/>
</dbReference>
<sequence>MDSRRKFSLQSFHHAALRNVKGMRHCWECRRRCLVCDSEVPGCKRCHASGIHCPGYGDRKPTRLKWITPGRIRNTITPKALVAKFYFYWGLAVRSLNEYLTIEDGRAGDTVIAGILTLLLTDGTSLNWRCHVDAIYKLIMSRGGFYAVAESTSMKPLLLCFWFVSVIGNTTCPASDLFMTTLQLEALKFVPEQYSTVASPFQLCPVPLFIEIIKINHLRMRATQLNAIDAEALQKEGYEILERINCFSPHKLAESKRSSPGDWVLVGQVYQAAVALYCILSLQSLSILPEIPALRIQCATHGKVMETFLREALASKKLKRFMIWPLVVLGVEAVHGDAPIRDFVAKELTELSQDVGTYVPLTAKRVLEFFWAAGETRWDACFGRPYVFTGQIAVDTSGLMPFYK</sequence>
<dbReference type="PANTHER" id="PTHR37534">
    <property type="entry name" value="TRANSCRIPTIONAL ACTIVATOR PROTEIN UGA3"/>
    <property type="match status" value="1"/>
</dbReference>
<dbReference type="Pfam" id="PF11951">
    <property type="entry name" value="Fungal_trans_2"/>
    <property type="match status" value="1"/>
</dbReference>
<dbReference type="HOGENOM" id="CLU_021916_1_0_1"/>
<reference evidence="4 5" key="1">
    <citation type="journal article" date="2011" name="Genome Biol.">
        <title>Comparative genome sequence analysis underscores mycoparasitism as the ancestral life style of Trichoderma.</title>
        <authorList>
            <person name="Kubicek C.P."/>
            <person name="Herrera-Estrella A."/>
            <person name="Seidl-Seiboth V."/>
            <person name="Martinez D.A."/>
            <person name="Druzhinina I.S."/>
            <person name="Thon M."/>
            <person name="Zeilinger S."/>
            <person name="Casas-Flores S."/>
            <person name="Horwitz B.A."/>
            <person name="Mukherjee P.K."/>
            <person name="Mukherjee M."/>
            <person name="Kredics L."/>
            <person name="Alcaraz L.D."/>
            <person name="Aerts A."/>
            <person name="Antal Z."/>
            <person name="Atanasova L."/>
            <person name="Cervantes-Badillo M.G."/>
            <person name="Challacombe J."/>
            <person name="Chertkov O."/>
            <person name="McCluskey K."/>
            <person name="Coulpier F."/>
            <person name="Deshpande N."/>
            <person name="von Doehren H."/>
            <person name="Ebbole D.J."/>
            <person name="Esquivel-Naranjo E.U."/>
            <person name="Fekete E."/>
            <person name="Flipphi M."/>
            <person name="Glaser F."/>
            <person name="Gomez-Rodriguez E.Y."/>
            <person name="Gruber S."/>
            <person name="Han C."/>
            <person name="Henrissat B."/>
            <person name="Hermosa R."/>
            <person name="Hernandez-Onate M."/>
            <person name="Karaffa L."/>
            <person name="Kosti I."/>
            <person name="Le Crom S."/>
            <person name="Lindquist E."/>
            <person name="Lucas S."/>
            <person name="Luebeck M."/>
            <person name="Luebeck P.S."/>
            <person name="Margeot A."/>
            <person name="Metz B."/>
            <person name="Misra M."/>
            <person name="Nevalainen H."/>
            <person name="Omann M."/>
            <person name="Packer N."/>
            <person name="Perrone G."/>
            <person name="Uresti-Rivera E.E."/>
            <person name="Salamov A."/>
            <person name="Schmoll M."/>
            <person name="Seiboth B."/>
            <person name="Shapiro H."/>
            <person name="Sukno S."/>
            <person name="Tamayo-Ramos J.A."/>
            <person name="Tisch D."/>
            <person name="Wiest A."/>
            <person name="Wilkinson H.H."/>
            <person name="Zhang M."/>
            <person name="Coutinho P.M."/>
            <person name="Kenerley C.M."/>
            <person name="Monte E."/>
            <person name="Baker S.E."/>
            <person name="Grigoriev I.V."/>
        </authorList>
    </citation>
    <scope>NUCLEOTIDE SEQUENCE [LARGE SCALE GENOMIC DNA]</scope>
    <source>
        <strain evidence="5">Gv29-8 / FGSC 10586</strain>
    </source>
</reference>
<dbReference type="PROSITE" id="PS50048">
    <property type="entry name" value="ZN2_CY6_FUNGAL_2"/>
    <property type="match status" value="1"/>
</dbReference>
<keyword evidence="5" id="KW-1185">Reference proteome</keyword>
<comment type="caution">
    <text evidence="4">The sequence shown here is derived from an EMBL/GenBank/DDBJ whole genome shotgun (WGS) entry which is preliminary data.</text>
</comment>
<dbReference type="eggNOG" id="ENOG502SKHG">
    <property type="taxonomic scope" value="Eukaryota"/>
</dbReference>
<dbReference type="EMBL" id="ABDF02000082">
    <property type="protein sequence ID" value="EHK19710.1"/>
    <property type="molecule type" value="Genomic_DNA"/>
</dbReference>
<dbReference type="OMA" id="RKRHCWE"/>